<keyword evidence="4" id="KW-1185">Reference proteome</keyword>
<dbReference type="SUPFAM" id="SSF51182">
    <property type="entry name" value="RmlC-like cupins"/>
    <property type="match status" value="1"/>
</dbReference>
<evidence type="ECO:0000313" key="4">
    <source>
        <dbReference type="Proteomes" id="UP000199150"/>
    </source>
</evidence>
<dbReference type="OrthoDB" id="9799053at2"/>
<name>A0A1G4QK79_9CAUL</name>
<dbReference type="Gene3D" id="2.60.120.10">
    <property type="entry name" value="Jelly Rolls"/>
    <property type="match status" value="1"/>
</dbReference>
<reference evidence="4" key="1">
    <citation type="submission" date="2016-10" db="EMBL/GenBank/DDBJ databases">
        <authorList>
            <person name="Varghese N."/>
            <person name="Submissions S."/>
        </authorList>
    </citation>
    <scope>NUCLEOTIDE SEQUENCE [LARGE SCALE GENOMIC DNA]</scope>
    <source>
        <strain evidence="4">CGMCC 1.3431</strain>
    </source>
</reference>
<dbReference type="InterPro" id="IPR014710">
    <property type="entry name" value="RmlC-like_jellyroll"/>
</dbReference>
<dbReference type="PANTHER" id="PTHR40943:SF1">
    <property type="entry name" value="CYTOPLASMIC PROTEIN"/>
    <property type="match status" value="1"/>
</dbReference>
<feature type="region of interest" description="Disordered" evidence="1">
    <location>
        <begin position="1"/>
        <end position="23"/>
    </location>
</feature>
<dbReference type="InterPro" id="IPR008579">
    <property type="entry name" value="UGlyAH_Cupin_dom"/>
</dbReference>
<organism evidence="3 4">
    <name type="scientific">Asticcacaulis taihuensis</name>
    <dbReference type="NCBI Taxonomy" id="260084"/>
    <lineage>
        <taxon>Bacteria</taxon>
        <taxon>Pseudomonadati</taxon>
        <taxon>Pseudomonadota</taxon>
        <taxon>Alphaproteobacteria</taxon>
        <taxon>Caulobacterales</taxon>
        <taxon>Caulobacteraceae</taxon>
        <taxon>Asticcacaulis</taxon>
    </lineage>
</organism>
<dbReference type="AlphaFoldDB" id="A0A1G4QK79"/>
<dbReference type="InterPro" id="IPR011051">
    <property type="entry name" value="RmlC_Cupin_sf"/>
</dbReference>
<dbReference type="RefSeq" id="WP_090645133.1">
    <property type="nucleotide sequence ID" value="NZ_CBCRYE010000001.1"/>
</dbReference>
<dbReference type="EMBL" id="FMTS01000001">
    <property type="protein sequence ID" value="SCW45033.1"/>
    <property type="molecule type" value="Genomic_DNA"/>
</dbReference>
<accession>A0A1G4QK79</accession>
<dbReference type="PANTHER" id="PTHR40943">
    <property type="entry name" value="CYTOPLASMIC PROTEIN-RELATED"/>
    <property type="match status" value="1"/>
</dbReference>
<evidence type="ECO:0000313" key="3">
    <source>
        <dbReference type="EMBL" id="SCW45033.1"/>
    </source>
</evidence>
<dbReference type="Proteomes" id="UP000199150">
    <property type="component" value="Unassembled WGS sequence"/>
</dbReference>
<dbReference type="CDD" id="cd02227">
    <property type="entry name" value="cupin_TM1112-like"/>
    <property type="match status" value="1"/>
</dbReference>
<proteinExistence type="predicted"/>
<sequence>MSQFIKFDRSTVTPEHERPKPERVIAGDPRFTTWLLETTPDDKTYAGYWAATAGTWRVSYDEWEYCTILEGHAIVTEDGQPPVTLKAGDHIVFRNGYQGQWQVIEPVLKTFVIILP</sequence>
<gene>
    <name evidence="3" type="ORF">SAMN02927928_1318</name>
</gene>
<dbReference type="STRING" id="260084.SAMN02927928_1318"/>
<feature type="domain" description="(S)-ureidoglycine aminohydrolase cupin" evidence="2">
    <location>
        <begin position="39"/>
        <end position="111"/>
    </location>
</feature>
<dbReference type="Pfam" id="PF05899">
    <property type="entry name" value="Cupin_3"/>
    <property type="match status" value="1"/>
</dbReference>
<evidence type="ECO:0000259" key="2">
    <source>
        <dbReference type="Pfam" id="PF05899"/>
    </source>
</evidence>
<protein>
    <recommendedName>
        <fullName evidence="2">(S)-ureidoglycine aminohydrolase cupin domain-containing protein</fullName>
    </recommendedName>
</protein>
<evidence type="ECO:0000256" key="1">
    <source>
        <dbReference type="SAM" id="MobiDB-lite"/>
    </source>
</evidence>